<feature type="domain" description="Rhodanese" evidence="3">
    <location>
        <begin position="165"/>
        <end position="290"/>
    </location>
</feature>
<dbReference type="Pfam" id="PF09122">
    <property type="entry name" value="DUF1930"/>
    <property type="match status" value="1"/>
</dbReference>
<evidence type="ECO:0000313" key="4">
    <source>
        <dbReference type="EMBL" id="EPY24958.1"/>
    </source>
</evidence>
<proteinExistence type="predicted"/>
<keyword evidence="2" id="KW-0677">Repeat</keyword>
<reference evidence="4 5" key="1">
    <citation type="journal article" date="2013" name="PLoS ONE">
        <title>Predicting the Proteins of Angomonas deanei, Strigomonas culicis and Their Respective Endosymbionts Reveals New Aspects of the Trypanosomatidae Family.</title>
        <authorList>
            <person name="Motta M.C."/>
            <person name="Martins A.C."/>
            <person name="de Souza S.S."/>
            <person name="Catta-Preta C.M."/>
            <person name="Silva R."/>
            <person name="Klein C.C."/>
            <person name="de Almeida L.G."/>
            <person name="de Lima Cunha O."/>
            <person name="Ciapina L.P."/>
            <person name="Brocchi M."/>
            <person name="Colabardini A.C."/>
            <person name="de Araujo Lima B."/>
            <person name="Machado C.R."/>
            <person name="de Almeida Soares C.M."/>
            <person name="Probst C.M."/>
            <person name="de Menezes C.B."/>
            <person name="Thompson C.E."/>
            <person name="Bartholomeu D.C."/>
            <person name="Gradia D.F."/>
            <person name="Pavoni D.P."/>
            <person name="Grisard E.C."/>
            <person name="Fantinatti-Garboggini F."/>
            <person name="Marchini F.K."/>
            <person name="Rodrigues-Luiz G.F."/>
            <person name="Wagner G."/>
            <person name="Goldman G.H."/>
            <person name="Fietto J.L."/>
            <person name="Elias M.C."/>
            <person name="Goldman M.H."/>
            <person name="Sagot M.F."/>
            <person name="Pereira M."/>
            <person name="Stoco P.H."/>
            <person name="de Mendonca-Neto R.P."/>
            <person name="Teixeira S.M."/>
            <person name="Maciel T.E."/>
            <person name="de Oliveira Mendes T.A."/>
            <person name="Urmenyi T.P."/>
            <person name="de Souza W."/>
            <person name="Schenkman S."/>
            <person name="de Vasconcelos A.T."/>
        </authorList>
    </citation>
    <scope>NUCLEOTIDE SEQUENCE [LARGE SCALE GENOMIC DNA]</scope>
</reference>
<evidence type="ECO:0000256" key="1">
    <source>
        <dbReference type="ARBA" id="ARBA00022679"/>
    </source>
</evidence>
<accession>S9U7U0</accession>
<feature type="domain" description="Rhodanese" evidence="3">
    <location>
        <begin position="20"/>
        <end position="138"/>
    </location>
</feature>
<sequence>MASPKHPGKVFVDVDTIKDQLEEYVIFDVRYNLQIPNFIEKVYPEGHIPGAAPVNVDTDLSGPIANGARHPLPDGATFTQWCTAQGIDGGRPVLCYDADCGAMGGCRMWWMLDDLGVEAYVLNGGMQAYVAAGLSVEAGAAAQRAPGAGWPFRDHFTRHVTINDLPANAIMTDARAAARYDSDIRPLASTDPQPGHIEGAVSLPFVVHLEAKDGVQVLKSEAELRANLETRLQAALGSGAADLSRCIFSCGSGVSACINIAVARHVGLGHPMLYCGSWSEYATVHAVPIQRALMARTGLYIKMLSPCACTNEKADLQKHTVLVDDEPIVQAPSEDLAKALTHLHVGEKVMVCLKNGERPVVEVLAKA</sequence>
<dbReference type="InterPro" id="IPR001763">
    <property type="entry name" value="Rhodanese-like_dom"/>
</dbReference>
<dbReference type="GO" id="GO:0005739">
    <property type="term" value="C:mitochondrion"/>
    <property type="evidence" value="ECO:0007669"/>
    <property type="project" value="TreeGrafter"/>
</dbReference>
<protein>
    <submittedName>
        <fullName evidence="4">Thiosulfate/3-mercaptopyruvate sulfurtransferase</fullName>
    </submittedName>
</protein>
<keyword evidence="1 4" id="KW-0808">Transferase</keyword>
<dbReference type="PROSITE" id="PS50206">
    <property type="entry name" value="RHODANESE_3"/>
    <property type="match status" value="2"/>
</dbReference>
<name>S9U7U0_9TRYP</name>
<dbReference type="PANTHER" id="PTHR11364">
    <property type="entry name" value="THIOSULFATE SULFERTANSFERASE"/>
    <property type="match status" value="1"/>
</dbReference>
<dbReference type="InterPro" id="IPR015206">
    <property type="entry name" value="SulfurTase_C"/>
</dbReference>
<dbReference type="PROSITE" id="PS00380">
    <property type="entry name" value="RHODANESE_1"/>
    <property type="match status" value="1"/>
</dbReference>
<gene>
    <name evidence="4" type="ORF">STCU_06919</name>
</gene>
<dbReference type="EMBL" id="ATMH01006919">
    <property type="protein sequence ID" value="EPY24958.1"/>
    <property type="molecule type" value="Genomic_DNA"/>
</dbReference>
<dbReference type="InterPro" id="IPR001307">
    <property type="entry name" value="Thiosulphate_STrfase_CS"/>
</dbReference>
<dbReference type="InterPro" id="IPR045078">
    <property type="entry name" value="TST/MPST-like"/>
</dbReference>
<dbReference type="InterPro" id="IPR038457">
    <property type="entry name" value="SulfurTase_C_sf"/>
</dbReference>
<dbReference type="Proteomes" id="UP000015354">
    <property type="component" value="Unassembled WGS sequence"/>
</dbReference>
<evidence type="ECO:0000313" key="5">
    <source>
        <dbReference type="Proteomes" id="UP000015354"/>
    </source>
</evidence>
<dbReference type="OrthoDB" id="270167at2759"/>
<dbReference type="Gene3D" id="3.30.1670.10">
    <property type="entry name" value="3-mercaptopyruvate sulfurtransferase, domain 3"/>
    <property type="match status" value="1"/>
</dbReference>
<dbReference type="AlphaFoldDB" id="S9U7U0"/>
<dbReference type="Gene3D" id="3.40.250.10">
    <property type="entry name" value="Rhodanese-like domain"/>
    <property type="match status" value="2"/>
</dbReference>
<organism evidence="4 5">
    <name type="scientific">Strigomonas culicis</name>
    <dbReference type="NCBI Taxonomy" id="28005"/>
    <lineage>
        <taxon>Eukaryota</taxon>
        <taxon>Discoba</taxon>
        <taxon>Euglenozoa</taxon>
        <taxon>Kinetoplastea</taxon>
        <taxon>Metakinetoplastina</taxon>
        <taxon>Trypanosomatida</taxon>
        <taxon>Trypanosomatidae</taxon>
        <taxon>Strigomonadinae</taxon>
        <taxon>Strigomonas</taxon>
    </lineage>
</organism>
<comment type="caution">
    <text evidence="4">The sequence shown here is derived from an EMBL/GenBank/DDBJ whole genome shotgun (WGS) entry which is preliminary data.</text>
</comment>
<dbReference type="PANTHER" id="PTHR11364:SF27">
    <property type="entry name" value="SULFURTRANSFERASE"/>
    <property type="match status" value="1"/>
</dbReference>
<dbReference type="GO" id="GO:0004792">
    <property type="term" value="F:thiosulfate-cyanide sulfurtransferase activity"/>
    <property type="evidence" value="ECO:0007669"/>
    <property type="project" value="InterPro"/>
</dbReference>
<evidence type="ECO:0000256" key="2">
    <source>
        <dbReference type="ARBA" id="ARBA00022737"/>
    </source>
</evidence>
<dbReference type="SMART" id="SM00450">
    <property type="entry name" value="RHOD"/>
    <property type="match status" value="2"/>
</dbReference>
<keyword evidence="5" id="KW-1185">Reference proteome</keyword>
<keyword evidence="4" id="KW-0670">Pyruvate</keyword>
<dbReference type="Pfam" id="PF00581">
    <property type="entry name" value="Rhodanese"/>
    <property type="match status" value="1"/>
</dbReference>
<dbReference type="InterPro" id="IPR036873">
    <property type="entry name" value="Rhodanese-like_dom_sf"/>
</dbReference>
<evidence type="ECO:0000259" key="3">
    <source>
        <dbReference type="PROSITE" id="PS50206"/>
    </source>
</evidence>
<dbReference type="SUPFAM" id="SSF52821">
    <property type="entry name" value="Rhodanese/Cell cycle control phosphatase"/>
    <property type="match status" value="2"/>
</dbReference>
<dbReference type="CDD" id="cd01448">
    <property type="entry name" value="TST_Repeat_1"/>
    <property type="match status" value="1"/>
</dbReference>